<feature type="domain" description="Phage head morphogenesis" evidence="1">
    <location>
        <begin position="100"/>
        <end position="192"/>
    </location>
</feature>
<sequence length="293" mass="33567">MPDSNLTPEQFAQLMKLTPQDAVDWLMARNLMRETFAWEDIFQAEHNTQFTISRLARVDLLQDIYDGIVANVNGNLSRRDWMRDVEQLLRERGWWGLNEVTDPVTGDVVRTRFDAARLKLIFDTNTSQAYAAGLWERAQRTKKTHPYMRYVTMDDGHVRPKHRAWHNVTLPIDHPWWDQHFPPCGWRCRCRAEPMNQEDYDLGYTESRPGAEFDANAPIVQTPLVKIAPPSPMVDYVNTRTGQIVQVADGIDPGFGYNPGKARSQALKDLEQAKLQRAAKGIADAAKKDGMSE</sequence>
<gene>
    <name evidence="2" type="ORF">DFR45_102134</name>
</gene>
<dbReference type="NCBIfam" id="TIGR01641">
    <property type="entry name" value="phageSPP1_gp7"/>
    <property type="match status" value="1"/>
</dbReference>
<reference evidence="2 3" key="1">
    <citation type="submission" date="2018-07" db="EMBL/GenBank/DDBJ databases">
        <title>Genomic Encyclopedia of Type Strains, Phase IV (KMG-IV): sequencing the most valuable type-strain genomes for metagenomic binning, comparative biology and taxonomic classification.</title>
        <authorList>
            <person name="Goeker M."/>
        </authorList>
    </citation>
    <scope>NUCLEOTIDE SEQUENCE [LARGE SCALE GENOMIC DNA]</scope>
    <source>
        <strain evidence="2 3">DSM 100911</strain>
    </source>
</reference>
<dbReference type="RefSeq" id="WP_114482328.1">
    <property type="nucleotide sequence ID" value="NZ_QPJU01000002.1"/>
</dbReference>
<organism evidence="2 3">
    <name type="scientific">Extensimonas vulgaris</name>
    <dbReference type="NCBI Taxonomy" id="1031594"/>
    <lineage>
        <taxon>Bacteria</taxon>
        <taxon>Pseudomonadati</taxon>
        <taxon>Pseudomonadota</taxon>
        <taxon>Betaproteobacteria</taxon>
        <taxon>Burkholderiales</taxon>
        <taxon>Comamonadaceae</taxon>
        <taxon>Extensimonas</taxon>
    </lineage>
</organism>
<evidence type="ECO:0000313" key="3">
    <source>
        <dbReference type="Proteomes" id="UP000252174"/>
    </source>
</evidence>
<dbReference type="Proteomes" id="UP000252174">
    <property type="component" value="Unassembled WGS sequence"/>
</dbReference>
<dbReference type="AlphaFoldDB" id="A0A369ANU6"/>
<comment type="caution">
    <text evidence="2">The sequence shown here is derived from an EMBL/GenBank/DDBJ whole genome shotgun (WGS) entry which is preliminary data.</text>
</comment>
<keyword evidence="3" id="KW-1185">Reference proteome</keyword>
<evidence type="ECO:0000259" key="1">
    <source>
        <dbReference type="Pfam" id="PF04233"/>
    </source>
</evidence>
<name>A0A369ANU6_9BURK</name>
<evidence type="ECO:0000313" key="2">
    <source>
        <dbReference type="EMBL" id="RCX10733.1"/>
    </source>
</evidence>
<dbReference type="OrthoDB" id="9813502at2"/>
<dbReference type="InterPro" id="IPR006528">
    <property type="entry name" value="Phage_head_morphogenesis_dom"/>
</dbReference>
<dbReference type="EMBL" id="QPJU01000002">
    <property type="protein sequence ID" value="RCX10733.1"/>
    <property type="molecule type" value="Genomic_DNA"/>
</dbReference>
<protein>
    <submittedName>
        <fullName evidence="2">SPP1 gp7 family putative phage head morphogenesis protein</fullName>
    </submittedName>
</protein>
<accession>A0A369ANU6</accession>
<dbReference type="Pfam" id="PF04233">
    <property type="entry name" value="Phage_Mu_F"/>
    <property type="match status" value="1"/>
</dbReference>
<proteinExistence type="predicted"/>